<organism evidence="1 2">
    <name type="scientific">Trifolium medium</name>
    <dbReference type="NCBI Taxonomy" id="97028"/>
    <lineage>
        <taxon>Eukaryota</taxon>
        <taxon>Viridiplantae</taxon>
        <taxon>Streptophyta</taxon>
        <taxon>Embryophyta</taxon>
        <taxon>Tracheophyta</taxon>
        <taxon>Spermatophyta</taxon>
        <taxon>Magnoliopsida</taxon>
        <taxon>eudicotyledons</taxon>
        <taxon>Gunneridae</taxon>
        <taxon>Pentapetalae</taxon>
        <taxon>rosids</taxon>
        <taxon>fabids</taxon>
        <taxon>Fabales</taxon>
        <taxon>Fabaceae</taxon>
        <taxon>Papilionoideae</taxon>
        <taxon>50 kb inversion clade</taxon>
        <taxon>NPAAA clade</taxon>
        <taxon>Hologalegina</taxon>
        <taxon>IRL clade</taxon>
        <taxon>Trifolieae</taxon>
        <taxon>Trifolium</taxon>
    </lineage>
</organism>
<dbReference type="EMBL" id="LXQA010003164">
    <property type="protein sequence ID" value="MCH82069.1"/>
    <property type="molecule type" value="Genomic_DNA"/>
</dbReference>
<evidence type="ECO:0000313" key="2">
    <source>
        <dbReference type="Proteomes" id="UP000265520"/>
    </source>
</evidence>
<dbReference type="AlphaFoldDB" id="A0A392M463"/>
<evidence type="ECO:0000313" key="1">
    <source>
        <dbReference type="EMBL" id="MCH82069.1"/>
    </source>
</evidence>
<name>A0A392M463_9FABA</name>
<gene>
    <name evidence="1" type="ORF">A2U01_0002865</name>
</gene>
<sequence length="107" mass="11957">MHSRSIYICKRCLVFGERQHGAMCSVQEAFIAVMYYVRIDAEADDKLPMVEKLVATGECGIDLLMDHLAGHGYGDGNLGFVKVDEYIAMVENLLTVDDDCHFFCVTS</sequence>
<reference evidence="1 2" key="1">
    <citation type="journal article" date="2018" name="Front. Plant Sci.">
        <title>Red Clover (Trifolium pratense) and Zigzag Clover (T. medium) - A Picture of Genomic Similarities and Differences.</title>
        <authorList>
            <person name="Dluhosova J."/>
            <person name="Istvanek J."/>
            <person name="Nedelnik J."/>
            <person name="Repkova J."/>
        </authorList>
    </citation>
    <scope>NUCLEOTIDE SEQUENCE [LARGE SCALE GENOMIC DNA]</scope>
    <source>
        <strain evidence="2">cv. 10/8</strain>
        <tissue evidence="1">Leaf</tissue>
    </source>
</reference>
<comment type="caution">
    <text evidence="1">The sequence shown here is derived from an EMBL/GenBank/DDBJ whole genome shotgun (WGS) entry which is preliminary data.</text>
</comment>
<proteinExistence type="predicted"/>
<accession>A0A392M463</accession>
<keyword evidence="2" id="KW-1185">Reference proteome</keyword>
<dbReference type="Proteomes" id="UP000265520">
    <property type="component" value="Unassembled WGS sequence"/>
</dbReference>
<protein>
    <submittedName>
        <fullName evidence="1">Uncharacterized protein</fullName>
    </submittedName>
</protein>